<dbReference type="Gene3D" id="1.10.3290.10">
    <property type="entry name" value="Fido-like domain"/>
    <property type="match status" value="1"/>
</dbReference>
<dbReference type="Proteomes" id="UP000509443">
    <property type="component" value="Chromosome"/>
</dbReference>
<dbReference type="Pfam" id="PF02661">
    <property type="entry name" value="Fic"/>
    <property type="match status" value="1"/>
</dbReference>
<name>A0ABX6QFM8_9HYPH</name>
<dbReference type="PROSITE" id="PS51459">
    <property type="entry name" value="FIDO"/>
    <property type="match status" value="1"/>
</dbReference>
<keyword evidence="3" id="KW-0547">Nucleotide-binding</keyword>
<keyword evidence="11" id="KW-1185">Reference proteome</keyword>
<gene>
    <name evidence="10" type="ORF">HWV54_02620</name>
</gene>
<dbReference type="InterPro" id="IPR036597">
    <property type="entry name" value="Fido-like_dom_sf"/>
</dbReference>
<comment type="catalytic activity">
    <reaction evidence="6">
        <text>L-threonyl-[protein] + ATP = 3-O-(5'-adenylyl)-L-threonyl-[protein] + diphosphate</text>
        <dbReference type="Rhea" id="RHEA:54292"/>
        <dbReference type="Rhea" id="RHEA-COMP:11060"/>
        <dbReference type="Rhea" id="RHEA-COMP:13847"/>
        <dbReference type="ChEBI" id="CHEBI:30013"/>
        <dbReference type="ChEBI" id="CHEBI:30616"/>
        <dbReference type="ChEBI" id="CHEBI:33019"/>
        <dbReference type="ChEBI" id="CHEBI:138113"/>
        <dbReference type="EC" id="2.7.7.108"/>
    </reaction>
</comment>
<sequence>MKKTQAGQSASMMEEKLQEQHGAAKTEPQKKANVTSENFFYPQSKVLKNKYNIKEQKVLNEQCAHDVAQEMIKLYQEPLPEKIDSSYLKHIHQRLFRHTFEWAGHTRDTSFTFKDGTVASQSEIKRKEFKTPFASSKKVREGLKNLDQVLSETNYLKGLTRKEFVEYTTGLMINLHHMHPFREGNRRTQRMFFEKLAQSAGHNLDFSLVPRKRKLFVNVEAIDHGNPEPMKHLLEDISNPEKVLVLKEFTNAMRELGLDERNYRFAVAAKDGQTYDGIYRGAGDNGFMIDVKGTFIVGNKKHLSPEQIKTLKIGDRISFTAPMAEDLQQTLIPGEKVPSLTREEIAERVQNSPLVQRCRKDIETLCKIVYGNPHILQQKLSEIDIPITLEDISKGERFARQIEESPQSIRRLRGIGIGSLKSGARLHAEVNVLPLSHAIFDYVHFIRLEEKDILEKHHAEQRRCEKSIEIPGEWMQNLCSLPKEQQQEILSQSPELRAEINTYMRQLQERLSLNERRALRLNNYEELAKSIGTSVNHAKKITEIAKKGQELQQNMQSLSSHRLEAYSAPSLKAIKAEKVTVTVEKTTGIIQKTRQADKSVAITEDLQRALIPGEKIAPLTREEIAERIQNSSLVQKCRKKIETLCEVVYGDPYILQQKLSEIKIPITSDGVSEGEKFARQVEEFPQSIHKLRGIGIGSLKSGARSHAEINVLPLSHAICDYVHSIRTEEKDILENHHIEQKRCEKSVEMPGEWMQNLCSLPPEQQQRILSQSPELRAEINTYMTKLQERLSLSERKALREGNEQELAKSIGIPVNNAREIIEIFKQGKALQQNMQFVSSQRLEAYSTLSTHQLKENKGEKYTKSASPKAIKAEKVTVTIEPEKAKQQDILPRKVEHAKVVALTH</sequence>
<dbReference type="Pfam" id="PF18543">
    <property type="entry name" value="ID"/>
    <property type="match status" value="1"/>
</dbReference>
<accession>A0ABX6QFM8</accession>
<comment type="catalytic activity">
    <reaction evidence="7">
        <text>L-tyrosyl-[protein] + ATP = O-(5'-adenylyl)-L-tyrosyl-[protein] + diphosphate</text>
        <dbReference type="Rhea" id="RHEA:54288"/>
        <dbReference type="Rhea" id="RHEA-COMP:10136"/>
        <dbReference type="Rhea" id="RHEA-COMP:13846"/>
        <dbReference type="ChEBI" id="CHEBI:30616"/>
        <dbReference type="ChEBI" id="CHEBI:33019"/>
        <dbReference type="ChEBI" id="CHEBI:46858"/>
        <dbReference type="ChEBI" id="CHEBI:83624"/>
        <dbReference type="EC" id="2.7.7.108"/>
    </reaction>
</comment>
<evidence type="ECO:0000256" key="3">
    <source>
        <dbReference type="ARBA" id="ARBA00022741"/>
    </source>
</evidence>
<feature type="domain" description="Fido" evidence="9">
    <location>
        <begin position="83"/>
        <end position="236"/>
    </location>
</feature>
<dbReference type="EMBL" id="CP058235">
    <property type="protein sequence ID" value="QLC51826.1"/>
    <property type="molecule type" value="Genomic_DNA"/>
</dbReference>
<feature type="compositionally biased region" description="Polar residues" evidence="8">
    <location>
        <begin position="1"/>
        <end position="11"/>
    </location>
</feature>
<dbReference type="Gene3D" id="2.40.50.140">
    <property type="entry name" value="Nucleic acid-binding proteins"/>
    <property type="match status" value="1"/>
</dbReference>
<dbReference type="EC" id="2.7.7.108" evidence="5"/>
<keyword evidence="2" id="KW-0548">Nucleotidyltransferase</keyword>
<organism evidence="10 11">
    <name type="scientific">Bartonella alsatica</name>
    <dbReference type="NCBI Taxonomy" id="52764"/>
    <lineage>
        <taxon>Bacteria</taxon>
        <taxon>Pseudomonadati</taxon>
        <taxon>Pseudomonadota</taxon>
        <taxon>Alphaproteobacteria</taxon>
        <taxon>Hyphomicrobiales</taxon>
        <taxon>Bartonellaceae</taxon>
        <taxon>Bartonella</taxon>
    </lineage>
</organism>
<evidence type="ECO:0000256" key="2">
    <source>
        <dbReference type="ARBA" id="ARBA00022695"/>
    </source>
</evidence>
<dbReference type="PANTHER" id="PTHR39560">
    <property type="entry name" value="PROTEIN ADENYLYLTRANSFERASE FIC-RELATED"/>
    <property type="match status" value="1"/>
</dbReference>
<dbReference type="SUPFAM" id="SSF140931">
    <property type="entry name" value="Fic-like"/>
    <property type="match status" value="1"/>
</dbReference>
<feature type="compositionally biased region" description="Basic and acidic residues" evidence="8">
    <location>
        <begin position="13"/>
        <end position="30"/>
    </location>
</feature>
<keyword evidence="1" id="KW-0808">Transferase</keyword>
<proteinExistence type="predicted"/>
<dbReference type="InterPro" id="IPR012340">
    <property type="entry name" value="NA-bd_OB-fold"/>
</dbReference>
<evidence type="ECO:0000256" key="5">
    <source>
        <dbReference type="ARBA" id="ARBA00034531"/>
    </source>
</evidence>
<evidence type="ECO:0000256" key="7">
    <source>
        <dbReference type="ARBA" id="ARBA00048696"/>
    </source>
</evidence>
<dbReference type="RefSeq" id="WP_005864455.1">
    <property type="nucleotide sequence ID" value="NZ_CACVBB010000005.1"/>
</dbReference>
<evidence type="ECO:0000259" key="9">
    <source>
        <dbReference type="PROSITE" id="PS51459"/>
    </source>
</evidence>
<dbReference type="InterPro" id="IPR040548">
    <property type="entry name" value="BepA_ID"/>
</dbReference>
<evidence type="ECO:0000256" key="8">
    <source>
        <dbReference type="SAM" id="MobiDB-lite"/>
    </source>
</evidence>
<evidence type="ECO:0000313" key="11">
    <source>
        <dbReference type="Proteomes" id="UP000509443"/>
    </source>
</evidence>
<dbReference type="PANTHER" id="PTHR39560:SF1">
    <property type="entry name" value="PROTEIN ADENYLYLTRANSFERASE FIC-RELATED"/>
    <property type="match status" value="1"/>
</dbReference>
<dbReference type="NCBIfam" id="NF033856">
    <property type="entry name" value="T4SS_effec_BID"/>
    <property type="match status" value="2"/>
</dbReference>
<dbReference type="InterPro" id="IPR003812">
    <property type="entry name" value="Fido"/>
</dbReference>
<evidence type="ECO:0000256" key="6">
    <source>
        <dbReference type="ARBA" id="ARBA00047939"/>
    </source>
</evidence>
<evidence type="ECO:0000313" key="10">
    <source>
        <dbReference type="EMBL" id="QLC51826.1"/>
    </source>
</evidence>
<protein>
    <recommendedName>
        <fullName evidence="5">protein adenylyltransferase</fullName>
        <ecNumber evidence="5">2.7.7.108</ecNumber>
    </recommendedName>
</protein>
<feature type="region of interest" description="Disordered" evidence="8">
    <location>
        <begin position="1"/>
        <end position="31"/>
    </location>
</feature>
<evidence type="ECO:0000256" key="1">
    <source>
        <dbReference type="ARBA" id="ARBA00022679"/>
    </source>
</evidence>
<reference evidence="10 11" key="1">
    <citation type="submission" date="2020-06" db="EMBL/GenBank/DDBJ databases">
        <title>Complete closed genome sequence of Bartonella alsatica CIP 105477.</title>
        <authorList>
            <person name="Thibau A."/>
            <person name="Schultze T.G."/>
            <person name="Kempf V.A.J."/>
        </authorList>
    </citation>
    <scope>NUCLEOTIDE SEQUENCE [LARGE SCALE GENOMIC DNA]</scope>
    <source>
        <strain evidence="10 11">CIP 105477</strain>
    </source>
</reference>
<keyword evidence="4" id="KW-0067">ATP-binding</keyword>
<evidence type="ECO:0000256" key="4">
    <source>
        <dbReference type="ARBA" id="ARBA00022840"/>
    </source>
</evidence>